<dbReference type="OrthoDB" id="4708870at2759"/>
<protein>
    <submittedName>
        <fullName evidence="2">Uncharacterized protein</fullName>
    </submittedName>
</protein>
<organism evidence="2 3">
    <name type="scientific">Polychaeton citri CBS 116435</name>
    <dbReference type="NCBI Taxonomy" id="1314669"/>
    <lineage>
        <taxon>Eukaryota</taxon>
        <taxon>Fungi</taxon>
        <taxon>Dikarya</taxon>
        <taxon>Ascomycota</taxon>
        <taxon>Pezizomycotina</taxon>
        <taxon>Dothideomycetes</taxon>
        <taxon>Dothideomycetidae</taxon>
        <taxon>Capnodiales</taxon>
        <taxon>Capnodiaceae</taxon>
        <taxon>Polychaeton</taxon>
    </lineage>
</organism>
<dbReference type="EMBL" id="MU003817">
    <property type="protein sequence ID" value="KAF2718976.1"/>
    <property type="molecule type" value="Genomic_DNA"/>
</dbReference>
<dbReference type="Proteomes" id="UP000799441">
    <property type="component" value="Unassembled WGS sequence"/>
</dbReference>
<proteinExistence type="predicted"/>
<name>A0A9P4Q5Z8_9PEZI</name>
<evidence type="ECO:0000256" key="1">
    <source>
        <dbReference type="SAM" id="MobiDB-lite"/>
    </source>
</evidence>
<evidence type="ECO:0000313" key="2">
    <source>
        <dbReference type="EMBL" id="KAF2718976.1"/>
    </source>
</evidence>
<dbReference type="AlphaFoldDB" id="A0A9P4Q5Z8"/>
<comment type="caution">
    <text evidence="2">The sequence shown here is derived from an EMBL/GenBank/DDBJ whole genome shotgun (WGS) entry which is preliminary data.</text>
</comment>
<accession>A0A9P4Q5Z8</accession>
<sequence length="438" mass="48767">MGGDAFAQAVSQSEDHPTLHTPRMDPATYTSLRDTYTQKLVSCLPSARVLPYKEAPEKTDYGDIDYLVATSDAVNFSELAQHIGAAAYLPRGTNTASFAVRHDGHVGSEPTRYTQIASDRPNARQPSKTVTLELYAQVDLAVASLDEADWRMFMASYSDLSGIIGNIIRNVGFTLNHSGLYLRLRELDEAKPKNYINVSDSDGMVLLTDDVSMALSFLGLDVSSYDAGFDTLADMYAWVAGCKYLYPEAIFKKRDTCRDRQKARSRPVFTGFFDEWLPSNKPAFAPVRRASSDATLAPSTGNVEEDTLSAYRLEALQESLDCFSKQQDYTTKHSTLIRTVSNATAAYLLKPMIGAASGRQGTSLTEILRAFRRWVGIDENGKLVVSEKRHMDKEALLYSVLDESGEAIREREVVEAWIAEHWEEIRRKERMTAKEGSA</sequence>
<gene>
    <name evidence="2" type="ORF">K431DRAFT_314484</name>
</gene>
<reference evidence="2" key="1">
    <citation type="journal article" date="2020" name="Stud. Mycol.">
        <title>101 Dothideomycetes genomes: a test case for predicting lifestyles and emergence of pathogens.</title>
        <authorList>
            <person name="Haridas S."/>
            <person name="Albert R."/>
            <person name="Binder M."/>
            <person name="Bloem J."/>
            <person name="Labutti K."/>
            <person name="Salamov A."/>
            <person name="Andreopoulos B."/>
            <person name="Baker S."/>
            <person name="Barry K."/>
            <person name="Bills G."/>
            <person name="Bluhm B."/>
            <person name="Cannon C."/>
            <person name="Castanera R."/>
            <person name="Culley D."/>
            <person name="Daum C."/>
            <person name="Ezra D."/>
            <person name="Gonzalez J."/>
            <person name="Henrissat B."/>
            <person name="Kuo A."/>
            <person name="Liang C."/>
            <person name="Lipzen A."/>
            <person name="Lutzoni F."/>
            <person name="Magnuson J."/>
            <person name="Mondo S."/>
            <person name="Nolan M."/>
            <person name="Ohm R."/>
            <person name="Pangilinan J."/>
            <person name="Park H.-J."/>
            <person name="Ramirez L."/>
            <person name="Alfaro M."/>
            <person name="Sun H."/>
            <person name="Tritt A."/>
            <person name="Yoshinaga Y."/>
            <person name="Zwiers L.-H."/>
            <person name="Turgeon B."/>
            <person name="Goodwin S."/>
            <person name="Spatafora J."/>
            <person name="Crous P."/>
            <person name="Grigoriev I."/>
        </authorList>
    </citation>
    <scope>NUCLEOTIDE SEQUENCE</scope>
    <source>
        <strain evidence="2">CBS 116435</strain>
    </source>
</reference>
<keyword evidence="3" id="KW-1185">Reference proteome</keyword>
<evidence type="ECO:0000313" key="3">
    <source>
        <dbReference type="Proteomes" id="UP000799441"/>
    </source>
</evidence>
<feature type="region of interest" description="Disordered" evidence="1">
    <location>
        <begin position="1"/>
        <end position="26"/>
    </location>
</feature>